<evidence type="ECO:0000313" key="2">
    <source>
        <dbReference type="Proteomes" id="UP000254939"/>
    </source>
</evidence>
<gene>
    <name evidence="1" type="ORF">B5K06_12290</name>
</gene>
<proteinExistence type="predicted"/>
<dbReference type="EMBL" id="NAAC01000013">
    <property type="protein sequence ID" value="RDJ11644.1"/>
    <property type="molecule type" value="Genomic_DNA"/>
</dbReference>
<name>A0A370KQG8_9HYPH</name>
<organism evidence="1 2">
    <name type="scientific">Rhizobium grahamii</name>
    <dbReference type="NCBI Taxonomy" id="1120045"/>
    <lineage>
        <taxon>Bacteria</taxon>
        <taxon>Pseudomonadati</taxon>
        <taxon>Pseudomonadota</taxon>
        <taxon>Alphaproteobacteria</taxon>
        <taxon>Hyphomicrobiales</taxon>
        <taxon>Rhizobiaceae</taxon>
        <taxon>Rhizobium/Agrobacterium group</taxon>
        <taxon>Rhizobium</taxon>
    </lineage>
</organism>
<reference evidence="1 2" key="1">
    <citation type="submission" date="2017-03" db="EMBL/GenBank/DDBJ databases">
        <title>Genome analysis of Rhizobial strains effectives or ineffectives for nitrogen fixation isolated from bean seeds.</title>
        <authorList>
            <person name="Peralta H."/>
            <person name="Aguilar-Vera A."/>
            <person name="Mora Y."/>
            <person name="Vargas-Lagunas C."/>
            <person name="Girard L."/>
            <person name="Mora J."/>
        </authorList>
    </citation>
    <scope>NUCLEOTIDE SEQUENCE [LARGE SCALE GENOMIC DNA]</scope>
    <source>
        <strain evidence="1 2">CCGM3</strain>
    </source>
</reference>
<accession>A0A370KQG8</accession>
<sequence length="79" mass="8775">MVDGRDRDIERKVLQGLPQCGYVKPLCEVGQPLLQMGFSETEIVKALVSLTHKRIIQLLPGNQLRVLKNPILALIDPTG</sequence>
<dbReference type="AlphaFoldDB" id="A0A370KQG8"/>
<comment type="caution">
    <text evidence="1">The sequence shown here is derived from an EMBL/GenBank/DDBJ whole genome shotgun (WGS) entry which is preliminary data.</text>
</comment>
<evidence type="ECO:0000313" key="1">
    <source>
        <dbReference type="EMBL" id="RDJ11644.1"/>
    </source>
</evidence>
<protein>
    <submittedName>
        <fullName evidence="1">Uncharacterized protein</fullName>
    </submittedName>
</protein>
<dbReference type="Proteomes" id="UP000254939">
    <property type="component" value="Unassembled WGS sequence"/>
</dbReference>